<name>A0A1A5ZTL2_9TREE</name>
<feature type="chain" id="PRO_5008341832" description="Secreted protein" evidence="2">
    <location>
        <begin position="21"/>
        <end position="117"/>
    </location>
</feature>
<dbReference type="GeneID" id="28972237"/>
<dbReference type="EMBL" id="CP144537">
    <property type="protein sequence ID" value="WWC64211.1"/>
    <property type="molecule type" value="Genomic_DNA"/>
</dbReference>
<reference evidence="3" key="1">
    <citation type="submission" date="2013-07" db="EMBL/GenBank/DDBJ databases">
        <title>The Genome Sequence of Cryptococcus dejecticola CBS10117.</title>
        <authorList>
            <consortium name="The Broad Institute Genome Sequencing Platform"/>
            <person name="Cuomo C."/>
            <person name="Litvintseva A."/>
            <person name="Chen Y."/>
            <person name="Heitman J."/>
            <person name="Sun S."/>
            <person name="Springer D."/>
            <person name="Dromer F."/>
            <person name="Young S.K."/>
            <person name="Zeng Q."/>
            <person name="Gargeya S."/>
            <person name="Fitzgerald M."/>
            <person name="Abouelleil A."/>
            <person name="Alvarado L."/>
            <person name="Berlin A.M."/>
            <person name="Chapman S.B."/>
            <person name="Dewar J."/>
            <person name="Goldberg J."/>
            <person name="Griggs A."/>
            <person name="Gujja S."/>
            <person name="Hansen M."/>
            <person name="Howarth C."/>
            <person name="Imamovic A."/>
            <person name="Larimer J."/>
            <person name="McCowan C."/>
            <person name="Murphy C."/>
            <person name="Pearson M."/>
            <person name="Priest M."/>
            <person name="Roberts A."/>
            <person name="Saif S."/>
            <person name="Shea T."/>
            <person name="Sykes S."/>
            <person name="Wortman J."/>
            <person name="Nusbaum C."/>
            <person name="Birren B."/>
        </authorList>
    </citation>
    <scope>NUCLEOTIDE SEQUENCE [LARGE SCALE GENOMIC DNA]</scope>
    <source>
        <strain evidence="3">CBS 10117</strain>
    </source>
</reference>
<evidence type="ECO:0000313" key="5">
    <source>
        <dbReference type="Proteomes" id="UP000078595"/>
    </source>
</evidence>
<feature type="signal peptide" evidence="2">
    <location>
        <begin position="1"/>
        <end position="20"/>
    </location>
</feature>
<protein>
    <recommendedName>
        <fullName evidence="6">Secreted protein</fullName>
    </recommendedName>
</protein>
<evidence type="ECO:0008006" key="6">
    <source>
        <dbReference type="Google" id="ProtNLM"/>
    </source>
</evidence>
<dbReference type="KEGG" id="kdj:28972237"/>
<organism evidence="3">
    <name type="scientific">Kwoniella dejecticola CBS 10117</name>
    <dbReference type="NCBI Taxonomy" id="1296121"/>
    <lineage>
        <taxon>Eukaryota</taxon>
        <taxon>Fungi</taxon>
        <taxon>Dikarya</taxon>
        <taxon>Basidiomycota</taxon>
        <taxon>Agaricomycotina</taxon>
        <taxon>Tremellomycetes</taxon>
        <taxon>Tremellales</taxon>
        <taxon>Cryptococcaceae</taxon>
        <taxon>Kwoniella</taxon>
    </lineage>
</organism>
<dbReference type="Proteomes" id="UP000078595">
    <property type="component" value="Chromosome 8"/>
</dbReference>
<evidence type="ECO:0000256" key="1">
    <source>
        <dbReference type="SAM" id="MobiDB-lite"/>
    </source>
</evidence>
<dbReference type="EMBL" id="KI894038">
    <property type="protein sequence ID" value="OBR81154.1"/>
    <property type="molecule type" value="Genomic_DNA"/>
</dbReference>
<proteinExistence type="predicted"/>
<reference evidence="4" key="3">
    <citation type="submission" date="2024-02" db="EMBL/GenBank/DDBJ databases">
        <title>Comparative genomics of Cryptococcus and Kwoniella reveals pathogenesis evolution and contrasting modes of karyotype evolution via chromosome fusion or intercentromeric recombination.</title>
        <authorList>
            <person name="Coelho M.A."/>
            <person name="David-Palma M."/>
            <person name="Shea T."/>
            <person name="Bowers K."/>
            <person name="McGinley-Smith S."/>
            <person name="Mohammad A.W."/>
            <person name="Gnirke A."/>
            <person name="Yurkov A.M."/>
            <person name="Nowrousian M."/>
            <person name="Sun S."/>
            <person name="Cuomo C.A."/>
            <person name="Heitman J."/>
        </authorList>
    </citation>
    <scope>NUCLEOTIDE SEQUENCE</scope>
    <source>
        <strain evidence="4">CBS 10117</strain>
    </source>
</reference>
<evidence type="ECO:0000256" key="2">
    <source>
        <dbReference type="SAM" id="SignalP"/>
    </source>
</evidence>
<keyword evidence="2" id="KW-0732">Signal</keyword>
<dbReference type="RefSeq" id="XP_018258996.1">
    <property type="nucleotide sequence ID" value="XM_018411795.1"/>
</dbReference>
<evidence type="ECO:0000313" key="3">
    <source>
        <dbReference type="EMBL" id="OBR81154.1"/>
    </source>
</evidence>
<dbReference type="VEuPathDB" id="FungiDB:I303_08538"/>
<evidence type="ECO:0000313" key="4">
    <source>
        <dbReference type="EMBL" id="WWC64211.1"/>
    </source>
</evidence>
<keyword evidence="5" id="KW-1185">Reference proteome</keyword>
<gene>
    <name evidence="3" type="ORF">I303_08538</name>
    <name evidence="4" type="ORF">I303_106819</name>
</gene>
<reference evidence="4" key="2">
    <citation type="submission" date="2013-07" db="EMBL/GenBank/DDBJ databases">
        <authorList>
            <consortium name="The Broad Institute Genome Sequencing Platform"/>
            <person name="Cuomo C."/>
            <person name="Litvintseva A."/>
            <person name="Chen Y."/>
            <person name="Heitman J."/>
            <person name="Sun S."/>
            <person name="Springer D."/>
            <person name="Dromer F."/>
            <person name="Young S.K."/>
            <person name="Zeng Q."/>
            <person name="Gargeya S."/>
            <person name="Fitzgerald M."/>
            <person name="Abouelleil A."/>
            <person name="Alvarado L."/>
            <person name="Berlin A.M."/>
            <person name="Chapman S.B."/>
            <person name="Dewar J."/>
            <person name="Goldberg J."/>
            <person name="Griggs A."/>
            <person name="Gujja S."/>
            <person name="Hansen M."/>
            <person name="Howarth C."/>
            <person name="Imamovic A."/>
            <person name="Larimer J."/>
            <person name="McCowan C."/>
            <person name="Murphy C."/>
            <person name="Pearson M."/>
            <person name="Priest M."/>
            <person name="Roberts A."/>
            <person name="Saif S."/>
            <person name="Shea T."/>
            <person name="Sykes S."/>
            <person name="Wortman J."/>
            <person name="Nusbaum C."/>
            <person name="Birren B."/>
        </authorList>
    </citation>
    <scope>NUCLEOTIDE SEQUENCE</scope>
    <source>
        <strain evidence="4">CBS 10117</strain>
    </source>
</reference>
<feature type="region of interest" description="Disordered" evidence="1">
    <location>
        <begin position="88"/>
        <end position="117"/>
    </location>
</feature>
<dbReference type="AlphaFoldDB" id="A0A1A5ZTL2"/>
<accession>A0A1A5ZTL2</accession>
<sequence>MKFQLFTFLSLLFMALGVAAQSRRSEPLPTGLSQYAGDKRSPQLLAEILIHQDQIRRSRAYKRGGANANASEKKSIIGVGHLADELPLDNSQRLKRGLPLKPPPTRRYAPRGSRTEQ</sequence>